<dbReference type="RefSeq" id="WP_144190220.1">
    <property type="nucleotide sequence ID" value="NZ_VMHL01000006.1"/>
</dbReference>
<proteinExistence type="predicted"/>
<sequence>MNIAEKLKLSQQSDCIYFFRERMFAQVYGVSLYLATTKLNLNLKVYCQQYKKLNNKKVLKAGISIPKLIGLFSDQLIPQSYGYQLKWNLQVDLTKFIKWQKLQFTAIEQLEMVSVNSNIAYPTSNHLSTRKDEAHLVSNAKRNRI</sequence>
<name>A0A556RG60_9GAMM</name>
<organism evidence="1 2">
    <name type="scientific">Gilliamella apicola</name>
    <dbReference type="NCBI Taxonomy" id="1196095"/>
    <lineage>
        <taxon>Bacteria</taxon>
        <taxon>Pseudomonadati</taxon>
        <taxon>Pseudomonadota</taxon>
        <taxon>Gammaproteobacteria</taxon>
        <taxon>Orbales</taxon>
        <taxon>Orbaceae</taxon>
        <taxon>Gilliamella</taxon>
    </lineage>
</organism>
<protein>
    <submittedName>
        <fullName evidence="1">Uncharacterized protein</fullName>
    </submittedName>
</protein>
<comment type="caution">
    <text evidence="1">The sequence shown here is derived from an EMBL/GenBank/DDBJ whole genome shotgun (WGS) entry which is preliminary data.</text>
</comment>
<evidence type="ECO:0000313" key="1">
    <source>
        <dbReference type="EMBL" id="TSJ87878.1"/>
    </source>
</evidence>
<accession>A0A556RG60</accession>
<evidence type="ECO:0000313" key="2">
    <source>
        <dbReference type="Proteomes" id="UP000319138"/>
    </source>
</evidence>
<dbReference type="EMBL" id="VMHL01000006">
    <property type="protein sequence ID" value="TSJ87878.1"/>
    <property type="molecule type" value="Genomic_DNA"/>
</dbReference>
<dbReference type="AlphaFoldDB" id="A0A556RG60"/>
<reference evidence="1 2" key="1">
    <citation type="submission" date="2019-07" db="EMBL/GenBank/DDBJ databases">
        <title>Gilliamella genomes.</title>
        <authorList>
            <person name="Zheng H."/>
        </authorList>
    </citation>
    <scope>NUCLEOTIDE SEQUENCE [LARGE SCALE GENOMIC DNA]</scope>
    <source>
        <strain evidence="1 2">W8131</strain>
    </source>
</reference>
<dbReference type="Proteomes" id="UP000319138">
    <property type="component" value="Unassembled WGS sequence"/>
</dbReference>
<gene>
    <name evidence="1" type="ORF">FPQ14_11060</name>
</gene>